<dbReference type="GO" id="GO:0003723">
    <property type="term" value="F:RNA binding"/>
    <property type="evidence" value="ECO:0007669"/>
    <property type="project" value="UniProtKB-UniRule"/>
</dbReference>
<dbReference type="InterPro" id="IPR050441">
    <property type="entry name" value="RBM"/>
</dbReference>
<evidence type="ECO:0000256" key="1">
    <source>
        <dbReference type="PROSITE-ProRule" id="PRU00176"/>
    </source>
</evidence>
<dbReference type="SMART" id="SM00360">
    <property type="entry name" value="RRM"/>
    <property type="match status" value="1"/>
</dbReference>
<name>A0AAN9ES16_CROPI</name>
<reference evidence="3 4" key="1">
    <citation type="submission" date="2024-01" db="EMBL/GenBank/DDBJ databases">
        <title>The genomes of 5 underutilized Papilionoideae crops provide insights into root nodulation and disease resistanc.</title>
        <authorList>
            <person name="Yuan L."/>
        </authorList>
    </citation>
    <scope>NUCLEOTIDE SEQUENCE [LARGE SCALE GENOMIC DNA]</scope>
    <source>
        <strain evidence="3">ZHUSHIDOU_FW_LH</strain>
        <tissue evidence="3">Leaf</tissue>
    </source>
</reference>
<proteinExistence type="predicted"/>
<keyword evidence="4" id="KW-1185">Reference proteome</keyword>
<comment type="caution">
    <text evidence="3">The sequence shown here is derived from an EMBL/GenBank/DDBJ whole genome shotgun (WGS) entry which is preliminary data.</text>
</comment>
<evidence type="ECO:0000259" key="2">
    <source>
        <dbReference type="PROSITE" id="PS50102"/>
    </source>
</evidence>
<dbReference type="PANTHER" id="PTHR48034">
    <property type="entry name" value="TRANSFORMER-2 SEX-DETERMINING PROTEIN-RELATED"/>
    <property type="match status" value="1"/>
</dbReference>
<dbReference type="InterPro" id="IPR000504">
    <property type="entry name" value="RRM_dom"/>
</dbReference>
<sequence length="93" mass="10503">MSQRIGTKLFISRLSFFTTNEQLKTLFSPFGVVKEAHLVLDKRTRRPKGFGFVSYETQTQAEKAIKAMNGRIVRGRLIFVEPAKVNGPENDAS</sequence>
<protein>
    <recommendedName>
        <fullName evidence="2">RRM domain-containing protein</fullName>
    </recommendedName>
</protein>
<dbReference type="SUPFAM" id="SSF54928">
    <property type="entry name" value="RNA-binding domain, RBD"/>
    <property type="match status" value="1"/>
</dbReference>
<accession>A0AAN9ES16</accession>
<keyword evidence="1" id="KW-0694">RNA-binding</keyword>
<dbReference type="EMBL" id="JAYWIO010000005">
    <property type="protein sequence ID" value="KAK7261451.1"/>
    <property type="molecule type" value="Genomic_DNA"/>
</dbReference>
<organism evidence="3 4">
    <name type="scientific">Crotalaria pallida</name>
    <name type="common">Smooth rattlebox</name>
    <name type="synonym">Crotalaria striata</name>
    <dbReference type="NCBI Taxonomy" id="3830"/>
    <lineage>
        <taxon>Eukaryota</taxon>
        <taxon>Viridiplantae</taxon>
        <taxon>Streptophyta</taxon>
        <taxon>Embryophyta</taxon>
        <taxon>Tracheophyta</taxon>
        <taxon>Spermatophyta</taxon>
        <taxon>Magnoliopsida</taxon>
        <taxon>eudicotyledons</taxon>
        <taxon>Gunneridae</taxon>
        <taxon>Pentapetalae</taxon>
        <taxon>rosids</taxon>
        <taxon>fabids</taxon>
        <taxon>Fabales</taxon>
        <taxon>Fabaceae</taxon>
        <taxon>Papilionoideae</taxon>
        <taxon>50 kb inversion clade</taxon>
        <taxon>genistoids sensu lato</taxon>
        <taxon>core genistoids</taxon>
        <taxon>Crotalarieae</taxon>
        <taxon>Crotalaria</taxon>
    </lineage>
</organism>
<dbReference type="Gene3D" id="3.30.70.330">
    <property type="match status" value="1"/>
</dbReference>
<evidence type="ECO:0000313" key="3">
    <source>
        <dbReference type="EMBL" id="KAK7261451.1"/>
    </source>
</evidence>
<evidence type="ECO:0000313" key="4">
    <source>
        <dbReference type="Proteomes" id="UP001372338"/>
    </source>
</evidence>
<dbReference type="Pfam" id="PF00076">
    <property type="entry name" value="RRM_1"/>
    <property type="match status" value="1"/>
</dbReference>
<dbReference type="InterPro" id="IPR035979">
    <property type="entry name" value="RBD_domain_sf"/>
</dbReference>
<dbReference type="Proteomes" id="UP001372338">
    <property type="component" value="Unassembled WGS sequence"/>
</dbReference>
<dbReference type="InterPro" id="IPR012677">
    <property type="entry name" value="Nucleotide-bd_a/b_plait_sf"/>
</dbReference>
<dbReference type="AlphaFoldDB" id="A0AAN9ES16"/>
<gene>
    <name evidence="3" type="ORF">RIF29_27763</name>
</gene>
<feature type="domain" description="RRM" evidence="2">
    <location>
        <begin position="7"/>
        <end position="85"/>
    </location>
</feature>
<dbReference type="FunFam" id="3.30.70.330:FF:001138">
    <property type="entry name" value="RNA-binding (RRM/RBD/RNP motifs) family protein"/>
    <property type="match status" value="1"/>
</dbReference>
<dbReference type="PROSITE" id="PS50102">
    <property type="entry name" value="RRM"/>
    <property type="match status" value="1"/>
</dbReference>